<evidence type="ECO:0000256" key="7">
    <source>
        <dbReference type="PIRSR" id="PIRSR001217-1"/>
    </source>
</evidence>
<evidence type="ECO:0000259" key="9">
    <source>
        <dbReference type="Pfam" id="PF01343"/>
    </source>
</evidence>
<evidence type="ECO:0000256" key="4">
    <source>
        <dbReference type="ARBA" id="ARBA00022801"/>
    </source>
</evidence>
<dbReference type="AlphaFoldDB" id="A0A662ZFH8"/>
<evidence type="ECO:0000256" key="6">
    <source>
        <dbReference type="ARBA" id="ARBA00023136"/>
    </source>
</evidence>
<dbReference type="RefSeq" id="WP_093139826.1">
    <property type="nucleotide sequence ID" value="NZ_FOXF01000001.1"/>
</dbReference>
<feature type="domain" description="Peptidase S49" evidence="9">
    <location>
        <begin position="135"/>
        <end position="241"/>
    </location>
</feature>
<dbReference type="EMBL" id="FOXF01000001">
    <property type="protein sequence ID" value="SFO97083.1"/>
    <property type="molecule type" value="Genomic_DNA"/>
</dbReference>
<keyword evidence="6 8" id="KW-0472">Membrane</keyword>
<dbReference type="GO" id="GO:0008236">
    <property type="term" value="F:serine-type peptidase activity"/>
    <property type="evidence" value="ECO:0007669"/>
    <property type="project" value="UniProtKB-KW"/>
</dbReference>
<dbReference type="PIRSF" id="PIRSF001217">
    <property type="entry name" value="Protease_4_SppA"/>
    <property type="match status" value="1"/>
</dbReference>
<dbReference type="Gene3D" id="6.20.330.10">
    <property type="match status" value="1"/>
</dbReference>
<keyword evidence="11" id="KW-1185">Reference proteome</keyword>
<evidence type="ECO:0000256" key="5">
    <source>
        <dbReference type="ARBA" id="ARBA00022825"/>
    </source>
</evidence>
<accession>A0A662ZFH8</accession>
<feature type="transmembrane region" description="Helical" evidence="8">
    <location>
        <begin position="20"/>
        <end position="42"/>
    </location>
</feature>
<dbReference type="Proteomes" id="UP000243745">
    <property type="component" value="Unassembled WGS sequence"/>
</dbReference>
<protein>
    <submittedName>
        <fullName evidence="10">Protease-4</fullName>
    </submittedName>
</protein>
<dbReference type="NCBIfam" id="TIGR00705">
    <property type="entry name" value="SppA_67K"/>
    <property type="match status" value="1"/>
</dbReference>
<evidence type="ECO:0000256" key="2">
    <source>
        <dbReference type="ARBA" id="ARBA00008683"/>
    </source>
</evidence>
<keyword evidence="4" id="KW-0378">Hydrolase</keyword>
<keyword evidence="5" id="KW-0720">Serine protease</keyword>
<feature type="active site" description="Proton donor/acceptor" evidence="7">
    <location>
        <position position="203"/>
    </location>
</feature>
<evidence type="ECO:0000313" key="10">
    <source>
        <dbReference type="EMBL" id="SFO97083.1"/>
    </source>
</evidence>
<dbReference type="InterPro" id="IPR004634">
    <property type="entry name" value="Pept_S49_pIV"/>
</dbReference>
<keyword evidence="3 10" id="KW-0645">Protease</keyword>
<feature type="domain" description="Peptidase S49" evidence="9">
    <location>
        <begin position="402"/>
        <end position="550"/>
    </location>
</feature>
<dbReference type="OrthoDB" id="9764363at2"/>
<proteinExistence type="inferred from homology"/>
<dbReference type="CDD" id="cd07023">
    <property type="entry name" value="S49_Sppa_N_C"/>
    <property type="match status" value="1"/>
</dbReference>
<dbReference type="SUPFAM" id="SSF52096">
    <property type="entry name" value="ClpP/crotonase"/>
    <property type="match status" value="2"/>
</dbReference>
<organism evidence="10 11">
    <name type="scientific">Ruminobacter amylophilus</name>
    <dbReference type="NCBI Taxonomy" id="867"/>
    <lineage>
        <taxon>Bacteria</taxon>
        <taxon>Pseudomonadati</taxon>
        <taxon>Pseudomonadota</taxon>
        <taxon>Gammaproteobacteria</taxon>
        <taxon>Aeromonadales</taxon>
        <taxon>Succinivibrionaceae</taxon>
        <taxon>Ruminobacter</taxon>
    </lineage>
</organism>
<dbReference type="InterPro" id="IPR047272">
    <property type="entry name" value="S49_SppA_C"/>
</dbReference>
<dbReference type="PANTHER" id="PTHR33209:SF2">
    <property type="entry name" value="CHROMOSOME UNDETERMINED SCAFFOLD_55, WHOLE GENOME SHOTGUN SEQUENCE"/>
    <property type="match status" value="1"/>
</dbReference>
<dbReference type="InterPro" id="IPR029045">
    <property type="entry name" value="ClpP/crotonase-like_dom_sf"/>
</dbReference>
<dbReference type="PANTHER" id="PTHR33209">
    <property type="entry name" value="PROTEASE 4"/>
    <property type="match status" value="1"/>
</dbReference>
<dbReference type="InterPro" id="IPR047217">
    <property type="entry name" value="S49_SppA_67K_type_N"/>
</dbReference>
<comment type="subcellular location">
    <subcellularLocation>
        <location evidence="1">Membrane</location>
    </subcellularLocation>
</comment>
<reference evidence="10 11" key="1">
    <citation type="submission" date="2016-10" db="EMBL/GenBank/DDBJ databases">
        <authorList>
            <person name="Varghese N."/>
            <person name="Submissions S."/>
        </authorList>
    </citation>
    <scope>NUCLEOTIDE SEQUENCE [LARGE SCALE GENOMIC DNA]</scope>
    <source>
        <strain evidence="10 11">DSM 1361</strain>
    </source>
</reference>
<evidence type="ECO:0000313" key="11">
    <source>
        <dbReference type="Proteomes" id="UP000243745"/>
    </source>
</evidence>
<dbReference type="Pfam" id="PF01343">
    <property type="entry name" value="Peptidase_S49"/>
    <property type="match status" value="2"/>
</dbReference>
<keyword evidence="8" id="KW-0812">Transmembrane</keyword>
<dbReference type="NCBIfam" id="TIGR00706">
    <property type="entry name" value="SppA_dom"/>
    <property type="match status" value="1"/>
</dbReference>
<dbReference type="GO" id="GO:0016020">
    <property type="term" value="C:membrane"/>
    <property type="evidence" value="ECO:0007669"/>
    <property type="project" value="UniProtKB-SubCell"/>
</dbReference>
<dbReference type="InterPro" id="IPR002142">
    <property type="entry name" value="Peptidase_S49"/>
</dbReference>
<keyword evidence="8" id="KW-1133">Transmembrane helix</keyword>
<sequence>MSFWKFLDLIGGIITYVRNFVINAFFLLFIFLFFIIIMAGLATTSDDSVPETNKIVFVDVHSTIYDAPRMESRIEVLLNTINGIHEEHIYTEQLKRIFDYASTDDEVEAVVMDLSHTESVRLDVIKSLEPAIEKFQKAGKRIYVYADSYSQSTYALASYADEIYLPKLGEVSIVGVNARNLYFKDFLDNVELTVFTPKAGTHKSAVEPFNRNDMSPQVKEEMGIITSDLWNLYADVIRKNRPDLRLENLLFGSDNLIALEEKTPFDKNIYQESGAVDKIMSKNGFYEHISKMYKVNFKYSSDKNGYDFDSTDAEQYFNSIVNNERSLGKGSDKIGVIYGLGEIGYQDPNDSNLTTFTPEHILPLIQKATKDDYKALILYLNTPGGSVTASEDIRSALVNYKNKTNGKIVVYMSGMAASGGYWISTVADTIVAQPSTITGSIGVFGMLFNGSELTEKIGIHEDGIGTNPDANLSFTAPITENQKKLIQLEINKTYANFIRLVSDSRKLERTKVEELAQGRIYTGNQALEINLVDKIGSFDTALDEARKLAESKNARVVQLLPKDDNRVNAVSNVIVKAVARYDRPMALKLVDDFVREHPVVKAAVSRESQIMIQPYTISY</sequence>
<evidence type="ECO:0000256" key="8">
    <source>
        <dbReference type="SAM" id="Phobius"/>
    </source>
</evidence>
<evidence type="ECO:0000256" key="1">
    <source>
        <dbReference type="ARBA" id="ARBA00004370"/>
    </source>
</evidence>
<gene>
    <name evidence="10" type="ORF">SAMN02910344_00045</name>
</gene>
<dbReference type="InterPro" id="IPR004635">
    <property type="entry name" value="Pept_S49_SppA"/>
</dbReference>
<evidence type="ECO:0000256" key="3">
    <source>
        <dbReference type="ARBA" id="ARBA00022670"/>
    </source>
</evidence>
<comment type="similarity">
    <text evidence="2">Belongs to the peptidase S49 family.</text>
</comment>
<dbReference type="Gene3D" id="3.90.226.10">
    <property type="entry name" value="2-enoyl-CoA Hydratase, Chain A, domain 1"/>
    <property type="match status" value="3"/>
</dbReference>
<feature type="active site" description="Nucleophile" evidence="7">
    <location>
        <position position="418"/>
    </location>
</feature>
<name>A0A662ZFH8_9GAMM</name>
<dbReference type="CDD" id="cd07018">
    <property type="entry name" value="S49_SppA_67K_type"/>
    <property type="match status" value="1"/>
</dbReference>
<dbReference type="GO" id="GO:0006465">
    <property type="term" value="P:signal peptide processing"/>
    <property type="evidence" value="ECO:0007669"/>
    <property type="project" value="InterPro"/>
</dbReference>